<dbReference type="EMBL" id="CAFBMP010000033">
    <property type="protein sequence ID" value="CAB4906505.1"/>
    <property type="molecule type" value="Genomic_DNA"/>
</dbReference>
<evidence type="ECO:0000256" key="1">
    <source>
        <dbReference type="SAM" id="MobiDB-lite"/>
    </source>
</evidence>
<protein>
    <submittedName>
        <fullName evidence="2">Unannotated protein</fullName>
    </submittedName>
</protein>
<proteinExistence type="predicted"/>
<evidence type="ECO:0000313" key="2">
    <source>
        <dbReference type="EMBL" id="CAB4906505.1"/>
    </source>
</evidence>
<sequence>MAVTKQAAKPPKEAPQPWPPMPTITLQAITELKTKILPIERSIPAVIITKVIPIPKMAKTAILIKIFLRLKRVKNVSGAKKLNMAVITINTNKI</sequence>
<feature type="region of interest" description="Disordered" evidence="1">
    <location>
        <begin position="1"/>
        <end position="22"/>
    </location>
</feature>
<feature type="compositionally biased region" description="Pro residues" evidence="1">
    <location>
        <begin position="13"/>
        <end position="22"/>
    </location>
</feature>
<reference evidence="2" key="1">
    <citation type="submission" date="2020-05" db="EMBL/GenBank/DDBJ databases">
        <authorList>
            <person name="Chiriac C."/>
            <person name="Salcher M."/>
            <person name="Ghai R."/>
            <person name="Kavagutti S V."/>
        </authorList>
    </citation>
    <scope>NUCLEOTIDE SEQUENCE</scope>
</reference>
<name>A0A6J7GNX7_9ZZZZ</name>
<organism evidence="2">
    <name type="scientific">freshwater metagenome</name>
    <dbReference type="NCBI Taxonomy" id="449393"/>
    <lineage>
        <taxon>unclassified sequences</taxon>
        <taxon>metagenomes</taxon>
        <taxon>ecological metagenomes</taxon>
    </lineage>
</organism>
<gene>
    <name evidence="2" type="ORF">UFOPK3608_00660</name>
</gene>
<accession>A0A6J7GNX7</accession>
<dbReference type="AlphaFoldDB" id="A0A6J7GNX7"/>